<dbReference type="Proteomes" id="UP000070700">
    <property type="component" value="Unassembled WGS sequence"/>
</dbReference>
<dbReference type="FunCoup" id="A0A194WV43">
    <property type="interactions" value="99"/>
</dbReference>
<feature type="compositionally biased region" description="Low complexity" evidence="1">
    <location>
        <begin position="49"/>
        <end position="61"/>
    </location>
</feature>
<dbReference type="AlphaFoldDB" id="A0A194WV43"/>
<dbReference type="SUPFAM" id="SSF51182">
    <property type="entry name" value="RmlC-like cupins"/>
    <property type="match status" value="1"/>
</dbReference>
<feature type="region of interest" description="Disordered" evidence="1">
    <location>
        <begin position="37"/>
        <end position="70"/>
    </location>
</feature>
<evidence type="ECO:0000259" key="2">
    <source>
        <dbReference type="Pfam" id="PF06172"/>
    </source>
</evidence>
<protein>
    <recommendedName>
        <fullName evidence="2">DUF985 domain-containing protein</fullName>
    </recommendedName>
</protein>
<dbReference type="RefSeq" id="XP_018066196.1">
    <property type="nucleotide sequence ID" value="XM_018212244.1"/>
</dbReference>
<dbReference type="GeneID" id="28821970"/>
<proteinExistence type="predicted"/>
<dbReference type="PANTHER" id="PTHR33387">
    <property type="entry name" value="RMLC-LIKE JELLY ROLL FOLD PROTEIN"/>
    <property type="match status" value="1"/>
</dbReference>
<keyword evidence="4" id="KW-1185">Reference proteome</keyword>
<gene>
    <name evidence="3" type="ORF">LY89DRAFT_653304</name>
</gene>
<dbReference type="CDD" id="cd06121">
    <property type="entry name" value="cupin_YML079wp"/>
    <property type="match status" value="1"/>
</dbReference>
<dbReference type="InParanoid" id="A0A194WV43"/>
<evidence type="ECO:0000313" key="4">
    <source>
        <dbReference type="Proteomes" id="UP000070700"/>
    </source>
</evidence>
<sequence length="213" mass="23396">MASVITPSFHASDNSEKASIQLLIKALELEPHIEGGFFKETDRAPDTVPSPWESSTSSTSELAPQRPGFAPGLRNSSTTIYYLLTENGPQGGFHRNKGRTVHTLHRGRGRYVIIHADDDGPEKRIETFVVGQNVEKGEKLQWIVDGGKYKASYLLPDQENGTESQGLLISEVVVPGFEYCDHDFLAAEKLTELVGSKKAEELSWLSSPLAKGN</sequence>
<evidence type="ECO:0000313" key="3">
    <source>
        <dbReference type="EMBL" id="KUJ11841.1"/>
    </source>
</evidence>
<evidence type="ECO:0000256" key="1">
    <source>
        <dbReference type="SAM" id="MobiDB-lite"/>
    </source>
</evidence>
<accession>A0A194WV43</accession>
<feature type="domain" description="DUF985" evidence="2">
    <location>
        <begin position="23"/>
        <end position="184"/>
    </location>
</feature>
<dbReference type="EMBL" id="KQ947425">
    <property type="protein sequence ID" value="KUJ11841.1"/>
    <property type="molecule type" value="Genomic_DNA"/>
</dbReference>
<name>A0A194WV43_MOLSC</name>
<dbReference type="InterPro" id="IPR039935">
    <property type="entry name" value="YML079W-like"/>
</dbReference>
<organism evidence="3 4">
    <name type="scientific">Mollisia scopiformis</name>
    <name type="common">Conifer needle endophyte fungus</name>
    <name type="synonym">Phialocephala scopiformis</name>
    <dbReference type="NCBI Taxonomy" id="149040"/>
    <lineage>
        <taxon>Eukaryota</taxon>
        <taxon>Fungi</taxon>
        <taxon>Dikarya</taxon>
        <taxon>Ascomycota</taxon>
        <taxon>Pezizomycotina</taxon>
        <taxon>Leotiomycetes</taxon>
        <taxon>Helotiales</taxon>
        <taxon>Mollisiaceae</taxon>
        <taxon>Mollisia</taxon>
    </lineage>
</organism>
<reference evidence="3 4" key="1">
    <citation type="submission" date="2015-10" db="EMBL/GenBank/DDBJ databases">
        <title>Full genome of DAOMC 229536 Phialocephala scopiformis, a fungal endophyte of spruce producing the potent anti-insectan compound rugulosin.</title>
        <authorList>
            <consortium name="DOE Joint Genome Institute"/>
            <person name="Walker A.K."/>
            <person name="Frasz S.L."/>
            <person name="Seifert K.A."/>
            <person name="Miller J.D."/>
            <person name="Mondo S.J."/>
            <person name="Labutti K."/>
            <person name="Lipzen A."/>
            <person name="Dockter R."/>
            <person name="Kennedy M."/>
            <person name="Grigoriev I.V."/>
            <person name="Spatafora J.W."/>
        </authorList>
    </citation>
    <scope>NUCLEOTIDE SEQUENCE [LARGE SCALE GENOMIC DNA]</scope>
    <source>
        <strain evidence="3 4">CBS 120377</strain>
    </source>
</reference>
<dbReference type="InterPro" id="IPR009327">
    <property type="entry name" value="Cupin_DUF985"/>
</dbReference>
<dbReference type="Gene3D" id="2.60.120.10">
    <property type="entry name" value="Jelly Rolls"/>
    <property type="match status" value="1"/>
</dbReference>
<dbReference type="InterPro" id="IPR014710">
    <property type="entry name" value="RmlC-like_jellyroll"/>
</dbReference>
<dbReference type="Pfam" id="PF06172">
    <property type="entry name" value="Cupin_5"/>
    <property type="match status" value="1"/>
</dbReference>
<dbReference type="KEGG" id="psco:LY89DRAFT_653304"/>
<dbReference type="OrthoDB" id="6614653at2759"/>
<dbReference type="InterPro" id="IPR011051">
    <property type="entry name" value="RmlC_Cupin_sf"/>
</dbReference>
<dbReference type="PANTHER" id="PTHR33387:SF3">
    <property type="entry name" value="DUF985 DOMAIN-CONTAINING PROTEIN"/>
    <property type="match status" value="1"/>
</dbReference>